<reference evidence="1 2" key="1">
    <citation type="journal article" date="2024" name="Ann. Entomol. Soc. Am.">
        <title>Genomic analyses of the southern and eastern yellowjacket wasps (Hymenoptera: Vespidae) reveal evolutionary signatures of social life.</title>
        <authorList>
            <person name="Catto M.A."/>
            <person name="Caine P.B."/>
            <person name="Orr S.E."/>
            <person name="Hunt B.G."/>
            <person name="Goodisman M.A.D."/>
        </authorList>
    </citation>
    <scope>NUCLEOTIDE SEQUENCE [LARGE SCALE GENOMIC DNA]</scope>
    <source>
        <strain evidence="1">232</strain>
        <tissue evidence="1">Head and thorax</tissue>
    </source>
</reference>
<sequence>MRALRALGALSYDPGRVALETFFFLCSIETVITRLLLVRSVRKECGRRGLEVPIRMTAVRKIFFSSVPFKPLYLGSYWTDLEVKMWAWRAPRTLFNDPVPVALGDIVSEKKFRVRRALSNDPGRVTLGAIVSDKKIRARRALSNDSCPVLLGAIVSEKKIRARRALSNVSRPVAVGIIVSEKKIVKEKLFFPLCPLNRYNSAAIGPMWTKKIWSLRARGALSNDSGPVLLGAIV</sequence>
<proteinExistence type="predicted"/>
<comment type="caution">
    <text evidence="1">The sequence shown here is derived from an EMBL/GenBank/DDBJ whole genome shotgun (WGS) entry which is preliminary data.</text>
</comment>
<accession>A0ABD2CJF6</accession>
<evidence type="ECO:0000313" key="2">
    <source>
        <dbReference type="Proteomes" id="UP001607303"/>
    </source>
</evidence>
<protein>
    <submittedName>
        <fullName evidence="1">Uncharacterized protein</fullName>
    </submittedName>
</protein>
<gene>
    <name evidence="1" type="ORF">V1477_006658</name>
</gene>
<dbReference type="AlphaFoldDB" id="A0ABD2CJF6"/>
<dbReference type="EMBL" id="JAYRBN010000046">
    <property type="protein sequence ID" value="KAL2745241.1"/>
    <property type="molecule type" value="Genomic_DNA"/>
</dbReference>
<evidence type="ECO:0000313" key="1">
    <source>
        <dbReference type="EMBL" id="KAL2745241.1"/>
    </source>
</evidence>
<keyword evidence="2" id="KW-1185">Reference proteome</keyword>
<dbReference type="Proteomes" id="UP001607303">
    <property type="component" value="Unassembled WGS sequence"/>
</dbReference>
<name>A0ABD2CJF6_VESMC</name>
<organism evidence="1 2">
    <name type="scientific">Vespula maculifrons</name>
    <name type="common">Eastern yellow jacket</name>
    <name type="synonym">Wasp</name>
    <dbReference type="NCBI Taxonomy" id="7453"/>
    <lineage>
        <taxon>Eukaryota</taxon>
        <taxon>Metazoa</taxon>
        <taxon>Ecdysozoa</taxon>
        <taxon>Arthropoda</taxon>
        <taxon>Hexapoda</taxon>
        <taxon>Insecta</taxon>
        <taxon>Pterygota</taxon>
        <taxon>Neoptera</taxon>
        <taxon>Endopterygota</taxon>
        <taxon>Hymenoptera</taxon>
        <taxon>Apocrita</taxon>
        <taxon>Aculeata</taxon>
        <taxon>Vespoidea</taxon>
        <taxon>Vespidae</taxon>
        <taxon>Vespinae</taxon>
        <taxon>Vespula</taxon>
    </lineage>
</organism>